<dbReference type="RefSeq" id="YP_009052342.1">
    <property type="nucleotide sequence ID" value="NC_024697.1"/>
</dbReference>
<sequence>MNQDKALFLFEDIDDGEICLFIYKKLSPEALKIALPNTEITEKANYFIAILKKGMDYLGATEFSGIEMINQNENLVSLNIDYEEAKMLIKISEEEFNKYYKFGTEKLEKLTEIEQKLL</sequence>
<protein>
    <submittedName>
        <fullName evidence="1">Uncharacterized protein</fullName>
    </submittedName>
</protein>
<dbReference type="Proteomes" id="UP000028667">
    <property type="component" value="Segment"/>
</dbReference>
<dbReference type="GeneID" id="20041735"/>
<organism evidence="1 2">
    <name type="scientific">Aureococcus anophagefferens virus</name>
    <dbReference type="NCBI Taxonomy" id="1474867"/>
    <lineage>
        <taxon>Viruses</taxon>
        <taxon>Varidnaviria</taxon>
        <taxon>Bamfordvirae</taxon>
        <taxon>Nucleocytoviricota</taxon>
        <taxon>Megaviricetes</taxon>
        <taxon>Imitervirales</taxon>
        <taxon>Schizomimiviridae</taxon>
        <taxon>Kratosvirus</taxon>
        <taxon>Kratosvirus quantuckense</taxon>
    </lineage>
</organism>
<proteinExistence type="predicted"/>
<evidence type="ECO:0000313" key="2">
    <source>
        <dbReference type="Proteomes" id="UP000028667"/>
    </source>
</evidence>
<dbReference type="EMBL" id="KJ645900">
    <property type="protein sequence ID" value="AII17018.1"/>
    <property type="molecule type" value="Genomic_DNA"/>
</dbReference>
<keyword evidence="2" id="KW-1185">Reference proteome</keyword>
<dbReference type="KEGG" id="vg:20041735"/>
<name>A0A076FM99_9VIRU</name>
<reference evidence="1 2" key="1">
    <citation type="journal article" date="2014" name="Virology">
        <title>Genome of brown tide virus (AaV), the little giant of the Megaviridae, elucidates NCLDV genome expansion and host-virus coevolution.</title>
        <authorList>
            <person name="Moniruzzaman M."/>
            <person name="LeCleir G.R."/>
            <person name="Brown C.M."/>
            <person name="Gobler C.J."/>
            <person name="Bidle K.D."/>
            <person name="Wilson W.H."/>
            <person name="Wilhelm S.W."/>
        </authorList>
    </citation>
    <scope>NUCLEOTIDE SEQUENCE [LARGE SCALE GENOMIC DNA]</scope>
    <source>
        <strain evidence="1">BtV-01</strain>
    </source>
</reference>
<accession>A0A076FM99</accession>
<evidence type="ECO:0000313" key="1">
    <source>
        <dbReference type="EMBL" id="AII17018.1"/>
    </source>
</evidence>
<gene>
    <name evidence="1" type="ORF">AaV_268</name>
</gene>